<protein>
    <submittedName>
        <fullName evidence="10">Uncharacterized protein</fullName>
    </submittedName>
</protein>
<sequence length="1748" mass="199894">MVGLADIPFVGKFVERISDNTVDAVFRGLRYLFCYKALVDELSSETEKLNIEKDKMSRKVNEEKDNGKIIEDYVLKWQNSVEEIQKSDEQFSPSCTCIQSLPIPNPVSRFQQGRNAAKKGKTVTKLAVSGRDLLGGEIAHLPLVQNMPKSGTTFEEFQSRKDAYGKLWDMLVTDDSSLIHGIYGMPGVGKTRMMEKIWEDTMKEKIFNKVVRVSVGSEKLNKANLQDQIAARLDCKLEWEDVEQRASQLEESLRNGGKILLILDDVWREIPLYDIIGTSFGNGSSSKGSKILLTSRAKDACLINKCEHPVEVKTLSLDEGLYLFKNTVGPDTINSLQDESLVQKVCNECGQLPLLIHAVGKALKDKPHDLWEDAYNQLKRGKFENIVGVEPQVYACIKLSIDNLKHDDARSCLFLCSFFPEDANIRMKMLIQLATSSHLIPDEESRIVAMVHHLKTSSLLLDSEEENYIKVHDIIRDVARSIAFTDSKYAFLQVTCNSGYLPSNANYCTRKFLRLDVETNDIQFNEDLVCPDLHTLWIYGNCYRQQFTGCFFNMFLNLSFLMLECVNISLEQFSLQPLGNLETLTLLKCDIRKTNVSLFPRSLKTLCICHCDLPSPLDFANLKYLQMLKIQQHEPQLVMVSNAISSLSSLKDLHIPNGFVIDCEEYKMESIVTEISKLTRLTSLRFHFYDDITFQDTNILSNIDRYDIFVGWLMRNKAYKFDYSTREERVPLSRSIELLDNHSKPWEGLIARAEVVRILNSDVEMNRIREGHRRAFDKLRELYLYGCHKMRHLAQDEIQYSLQPSTCFSKLTSLEISACSKLKYLFCNNIAKGLVQLQEFIVEHCESMEAIIVNEVGPSDGEIINFSKLKSLKISNMPRLAGFYAEKNFMHSGLMDHPKVAFPSLEKLEFKSLRDLSAIWGKHCCNDTISTSLCKLNNLRVHSCDKLEILIPHPMLHRLTNLEYIKIEECNSLKTMFPHSVGSDLSHLKELRVKNCEELRQIFNEAGEQVITDDALFLELTDLELVHLPSLTSFWCYQSGKANTCLVPFRLPQLSSISLHRLPNLRRLFHGANFKFHVPALKMVEVTECGLSTLFTFSMFKNFQLQNLEVRNCELLENIVEDLRGDEIYDKIITLSQLTIVMFENLPNLRSFLHNANFKFHMPALKVMKVIDCGLSTLFTFSMFRNFQLNYLEVRNCELLENIVKDPRGDESCDKIITLSQLTSVHLARLPNLKCFFHGANYEFHMPVLTNVLVRSCGISDTLLKCSVLRNLKELQTLEVFDCELLEGIFEDARGNETSDISDRTITLSRLSLLHLENLPKLKSIFNSANYEGNLMALVRVKVVNCGLSTLFRCSVFPDFQQLYELEVVDCRLLEHIVENVKDETSDSYGILFPQLTILRLVNLPSLTSFLCYQSRKANTCKVAFRLLRLSSLVLAYLPDLKSFFHGANFEFHMPSIKSMLVRDSGLSSTLFTRAVFTNFRQLEELRVYNCELLEGIFEDASRDESLATSDKIITLDRLSLVHLQGLPTFKSFFFGATYECYMPALENVRIVNCGFSVLFTCSVFQEIRQLEILHVSYCELLERIVEEVGDEETSEIDGKSIESAQLSSITLKYLPNLKSFSCTSSYVFSMPKLKIFMLIKCPQIEYFSSSKTNTPFVRVSSDRCSEEDFQDLNDYIRQNYKGESDLSDSDEESSYSSQEPGTLSERIVEEGESSYTSRELGTQSEGIEEEKPQETETDLPDSSPEED</sequence>
<dbReference type="Gene3D" id="3.80.10.10">
    <property type="entry name" value="Ribonuclease Inhibitor"/>
    <property type="match status" value="4"/>
</dbReference>
<dbReference type="InterPro" id="IPR042197">
    <property type="entry name" value="Apaf_helical"/>
</dbReference>
<dbReference type="InterPro" id="IPR002182">
    <property type="entry name" value="NB-ARC"/>
</dbReference>
<comment type="caution">
    <text evidence="10">The sequence shown here is derived from an EMBL/GenBank/DDBJ whole genome shotgun (WGS) entry which is preliminary data.</text>
</comment>
<keyword evidence="3" id="KW-0677">Repeat</keyword>
<evidence type="ECO:0000256" key="2">
    <source>
        <dbReference type="ARBA" id="ARBA00022614"/>
    </source>
</evidence>
<evidence type="ECO:0000256" key="6">
    <source>
        <dbReference type="SAM" id="Coils"/>
    </source>
</evidence>
<keyword evidence="4" id="KW-0611">Plant defense</keyword>
<dbReference type="GO" id="GO:0005524">
    <property type="term" value="F:ATP binding"/>
    <property type="evidence" value="ECO:0007669"/>
    <property type="project" value="UniProtKB-KW"/>
</dbReference>
<dbReference type="Gene3D" id="1.10.10.10">
    <property type="entry name" value="Winged helix-like DNA-binding domain superfamily/Winged helix DNA-binding domain"/>
    <property type="match status" value="1"/>
</dbReference>
<feature type="coiled-coil region" evidence="6">
    <location>
        <begin position="39"/>
        <end position="66"/>
    </location>
</feature>
<feature type="compositionally biased region" description="Acidic residues" evidence="7">
    <location>
        <begin position="1736"/>
        <end position="1748"/>
    </location>
</feature>
<dbReference type="GO" id="GO:0006952">
    <property type="term" value="P:defense response"/>
    <property type="evidence" value="ECO:0007669"/>
    <property type="project" value="UniProtKB-KW"/>
</dbReference>
<evidence type="ECO:0000313" key="10">
    <source>
        <dbReference type="EMBL" id="KZN00125.1"/>
    </source>
</evidence>
<keyword evidence="5" id="KW-0067">ATP-binding</keyword>
<evidence type="ECO:0000256" key="7">
    <source>
        <dbReference type="SAM" id="MobiDB-lite"/>
    </source>
</evidence>
<dbReference type="Pfam" id="PF00931">
    <property type="entry name" value="NB-ARC"/>
    <property type="match status" value="1"/>
</dbReference>
<evidence type="ECO:0000256" key="4">
    <source>
        <dbReference type="ARBA" id="ARBA00022821"/>
    </source>
</evidence>
<reference evidence="10" key="1">
    <citation type="journal article" date="2016" name="Nat. Genet.">
        <title>A high-quality carrot genome assembly provides new insights into carotenoid accumulation and asterid genome evolution.</title>
        <authorList>
            <person name="Iorizzo M."/>
            <person name="Ellison S."/>
            <person name="Senalik D."/>
            <person name="Zeng P."/>
            <person name="Satapoomin P."/>
            <person name="Huang J."/>
            <person name="Bowman M."/>
            <person name="Iovene M."/>
            <person name="Sanseverino W."/>
            <person name="Cavagnaro P."/>
            <person name="Yildiz M."/>
            <person name="Macko-Podgorni A."/>
            <person name="Moranska E."/>
            <person name="Grzebelus E."/>
            <person name="Grzebelus D."/>
            <person name="Ashrafi H."/>
            <person name="Zheng Z."/>
            <person name="Cheng S."/>
            <person name="Spooner D."/>
            <person name="Van Deynze A."/>
            <person name="Simon P."/>
        </authorList>
    </citation>
    <scope>NUCLEOTIDE SEQUENCE [LARGE SCALE GENOMIC DNA]</scope>
    <source>
        <tissue evidence="10">Leaf</tissue>
    </source>
</reference>
<dbReference type="OrthoDB" id="1579323at2759"/>
<dbReference type="SUPFAM" id="SSF52540">
    <property type="entry name" value="P-loop containing nucleoside triphosphate hydrolases"/>
    <property type="match status" value="1"/>
</dbReference>
<dbReference type="SUPFAM" id="SSF52047">
    <property type="entry name" value="RNI-like"/>
    <property type="match status" value="1"/>
</dbReference>
<gene>
    <name evidence="10" type="ORF">DCAR_008879</name>
</gene>
<feature type="domain" description="Disease resistance protein At4g27190-like leucine-rich repeats" evidence="9">
    <location>
        <begin position="1452"/>
        <end position="1572"/>
    </location>
</feature>
<dbReference type="OMA" id="WIALMIR"/>
<feature type="domain" description="NB-ARC" evidence="8">
    <location>
        <begin position="161"/>
        <end position="332"/>
    </location>
</feature>
<comment type="similarity">
    <text evidence="1">Belongs to the disease resistance NB-LRR family.</text>
</comment>
<name>A0A165ZJT2_DAUCS</name>
<evidence type="ECO:0000256" key="5">
    <source>
        <dbReference type="ARBA" id="ARBA00022840"/>
    </source>
</evidence>
<keyword evidence="6" id="KW-0175">Coiled coil</keyword>
<evidence type="ECO:0000259" key="9">
    <source>
        <dbReference type="Pfam" id="PF23247"/>
    </source>
</evidence>
<dbReference type="InterPro" id="IPR036388">
    <property type="entry name" value="WH-like_DNA-bd_sf"/>
</dbReference>
<evidence type="ECO:0000256" key="1">
    <source>
        <dbReference type="ARBA" id="ARBA00008894"/>
    </source>
</evidence>
<feature type="domain" description="Disease resistance protein At4g27190-like leucine-rich repeats" evidence="9">
    <location>
        <begin position="961"/>
        <end position="1069"/>
    </location>
</feature>
<proteinExistence type="inferred from homology"/>
<dbReference type="GO" id="GO:0043531">
    <property type="term" value="F:ADP binding"/>
    <property type="evidence" value="ECO:0007669"/>
    <property type="project" value="InterPro"/>
</dbReference>
<dbReference type="InterPro" id="IPR050905">
    <property type="entry name" value="Plant_NBS-LRR"/>
</dbReference>
<dbReference type="PRINTS" id="PR00364">
    <property type="entry name" value="DISEASERSIST"/>
</dbReference>
<dbReference type="KEGG" id="dcr:108210500"/>
<feature type="region of interest" description="Disordered" evidence="7">
    <location>
        <begin position="1683"/>
        <end position="1748"/>
    </location>
</feature>
<accession>A0A165ZJT2</accession>
<feature type="domain" description="Disease resistance protein At4g27190-like leucine-rich repeats" evidence="9">
    <location>
        <begin position="800"/>
        <end position="883"/>
    </location>
</feature>
<evidence type="ECO:0000259" key="8">
    <source>
        <dbReference type="Pfam" id="PF00931"/>
    </source>
</evidence>
<dbReference type="EMBL" id="LNRQ01000003">
    <property type="protein sequence ID" value="KZN00125.1"/>
    <property type="molecule type" value="Genomic_DNA"/>
</dbReference>
<keyword evidence="2" id="KW-0433">Leucine-rich repeat</keyword>
<keyword evidence="5" id="KW-0547">Nucleotide-binding</keyword>
<dbReference type="PANTHER" id="PTHR33463">
    <property type="entry name" value="NB-ARC DOMAIN-CONTAINING PROTEIN-RELATED"/>
    <property type="match status" value="1"/>
</dbReference>
<evidence type="ECO:0000256" key="3">
    <source>
        <dbReference type="ARBA" id="ARBA00022737"/>
    </source>
</evidence>
<dbReference type="Gramene" id="KZN00125">
    <property type="protein sequence ID" value="KZN00125"/>
    <property type="gene ID" value="DCAR_008879"/>
</dbReference>
<feature type="domain" description="Disease resistance protein At4g27190-like leucine-rich repeats" evidence="9">
    <location>
        <begin position="1248"/>
        <end position="1372"/>
    </location>
</feature>
<dbReference type="InterPro" id="IPR027417">
    <property type="entry name" value="P-loop_NTPase"/>
</dbReference>
<dbReference type="SUPFAM" id="SSF52058">
    <property type="entry name" value="L domain-like"/>
    <property type="match status" value="2"/>
</dbReference>
<feature type="compositionally biased region" description="Polar residues" evidence="7">
    <location>
        <begin position="1714"/>
        <end position="1726"/>
    </location>
</feature>
<feature type="domain" description="Disease resistance protein At4g27190-like leucine-rich repeats" evidence="9">
    <location>
        <begin position="1081"/>
        <end position="1198"/>
    </location>
</feature>
<organism evidence="10">
    <name type="scientific">Daucus carota subsp. sativus</name>
    <name type="common">Carrot</name>
    <dbReference type="NCBI Taxonomy" id="79200"/>
    <lineage>
        <taxon>Eukaryota</taxon>
        <taxon>Viridiplantae</taxon>
        <taxon>Streptophyta</taxon>
        <taxon>Embryophyta</taxon>
        <taxon>Tracheophyta</taxon>
        <taxon>Spermatophyta</taxon>
        <taxon>Magnoliopsida</taxon>
        <taxon>eudicotyledons</taxon>
        <taxon>Gunneridae</taxon>
        <taxon>Pentapetalae</taxon>
        <taxon>asterids</taxon>
        <taxon>campanulids</taxon>
        <taxon>Apiales</taxon>
        <taxon>Apiaceae</taxon>
        <taxon>Apioideae</taxon>
        <taxon>Scandiceae</taxon>
        <taxon>Daucinae</taxon>
        <taxon>Daucus</taxon>
        <taxon>Daucus sect. Daucus</taxon>
    </lineage>
</organism>
<dbReference type="InterPro" id="IPR032675">
    <property type="entry name" value="LRR_dom_sf"/>
</dbReference>
<dbReference type="Gene3D" id="1.10.8.430">
    <property type="entry name" value="Helical domain of apoptotic protease-activating factors"/>
    <property type="match status" value="1"/>
</dbReference>
<dbReference type="Pfam" id="PF23247">
    <property type="entry name" value="LRR_RPS2"/>
    <property type="match status" value="5"/>
</dbReference>
<dbReference type="Gene3D" id="3.40.50.300">
    <property type="entry name" value="P-loop containing nucleotide triphosphate hydrolases"/>
    <property type="match status" value="1"/>
</dbReference>
<dbReference type="PANTHER" id="PTHR33463:SF136">
    <property type="entry name" value="NB-ARC DOMAIN-CONTAINING PROTEIN"/>
    <property type="match status" value="1"/>
</dbReference>
<dbReference type="InterPro" id="IPR057135">
    <property type="entry name" value="At4g27190-like_LRR"/>
</dbReference>